<dbReference type="PANTHER" id="PTHR43406">
    <property type="entry name" value="TRYPTOPHAN SYNTHASE, ALPHA CHAIN"/>
    <property type="match status" value="1"/>
</dbReference>
<dbReference type="eggNOG" id="COG0159">
    <property type="taxonomic scope" value="Bacteria"/>
</dbReference>
<comment type="similarity">
    <text evidence="8 9">Belongs to the TrpA family.</text>
</comment>
<evidence type="ECO:0000256" key="2">
    <source>
        <dbReference type="ARBA" id="ARBA00011270"/>
    </source>
</evidence>
<evidence type="ECO:0000256" key="6">
    <source>
        <dbReference type="ARBA" id="ARBA00023239"/>
    </source>
</evidence>
<dbReference type="OrthoDB" id="9804578at2"/>
<feature type="active site" description="Proton acceptor" evidence="8">
    <location>
        <position position="54"/>
    </location>
</feature>
<organism evidence="10 11">
    <name type="scientific">Campylobacter cuniculorum DSM 23162 = LMG 24588</name>
    <dbReference type="NCBI Taxonomy" id="1121267"/>
    <lineage>
        <taxon>Bacteria</taxon>
        <taxon>Pseudomonadati</taxon>
        <taxon>Campylobacterota</taxon>
        <taxon>Epsilonproteobacteria</taxon>
        <taxon>Campylobacterales</taxon>
        <taxon>Campylobacteraceae</taxon>
        <taxon>Campylobacter</taxon>
    </lineage>
</organism>
<reference evidence="10 11" key="1">
    <citation type="submission" date="2017-04" db="EMBL/GenBank/DDBJ databases">
        <title>Complete genome sequence of the Campylobacter cuniculorum type strain LMG24588.</title>
        <authorList>
            <person name="Miller W.G."/>
            <person name="Yee E."/>
            <person name="Revez J."/>
            <person name="Bono J.L."/>
            <person name="Rossi M."/>
        </authorList>
    </citation>
    <scope>NUCLEOTIDE SEQUENCE [LARGE SCALE GENOMIC DNA]</scope>
    <source>
        <strain evidence="10 11">LMG 24588</strain>
    </source>
</reference>
<comment type="pathway">
    <text evidence="1 8">Amino-acid biosynthesis; L-tryptophan biosynthesis; L-tryptophan from chorismate: step 5/5.</text>
</comment>
<dbReference type="EMBL" id="CP020867">
    <property type="protein sequence ID" value="ARJ57210.1"/>
    <property type="molecule type" value="Genomic_DNA"/>
</dbReference>
<comment type="function">
    <text evidence="8">The alpha subunit is responsible for the aldol cleavage of indoleglycerol phosphate to indole and glyceraldehyde 3-phosphate.</text>
</comment>
<keyword evidence="3 8" id="KW-0028">Amino-acid biosynthesis</keyword>
<accession>A0A1W6BYU2</accession>
<dbReference type="RefSeq" id="WP_027305748.1">
    <property type="nucleotide sequence ID" value="NZ_CP020867.1"/>
</dbReference>
<evidence type="ECO:0000256" key="3">
    <source>
        <dbReference type="ARBA" id="ARBA00022605"/>
    </source>
</evidence>
<keyword evidence="4 8" id="KW-0822">Tryptophan biosynthesis</keyword>
<dbReference type="GO" id="GO:0005829">
    <property type="term" value="C:cytosol"/>
    <property type="evidence" value="ECO:0007669"/>
    <property type="project" value="TreeGrafter"/>
</dbReference>
<dbReference type="PANTHER" id="PTHR43406:SF1">
    <property type="entry name" value="TRYPTOPHAN SYNTHASE ALPHA CHAIN, CHLOROPLASTIC"/>
    <property type="match status" value="1"/>
</dbReference>
<dbReference type="InterPro" id="IPR011060">
    <property type="entry name" value="RibuloseP-bd_barrel"/>
</dbReference>
<dbReference type="Pfam" id="PF00290">
    <property type="entry name" value="Trp_syntA"/>
    <property type="match status" value="1"/>
</dbReference>
<dbReference type="NCBIfam" id="TIGR00262">
    <property type="entry name" value="trpA"/>
    <property type="match status" value="1"/>
</dbReference>
<evidence type="ECO:0000256" key="1">
    <source>
        <dbReference type="ARBA" id="ARBA00004733"/>
    </source>
</evidence>
<name>A0A1W6BYU2_9BACT</name>
<dbReference type="SUPFAM" id="SSF51366">
    <property type="entry name" value="Ribulose-phoshate binding barrel"/>
    <property type="match status" value="1"/>
</dbReference>
<keyword evidence="5 8" id="KW-0057">Aromatic amino acid biosynthesis</keyword>
<dbReference type="InterPro" id="IPR018204">
    <property type="entry name" value="Trp_synthase_alpha_AS"/>
</dbReference>
<dbReference type="GO" id="GO:0004834">
    <property type="term" value="F:tryptophan synthase activity"/>
    <property type="evidence" value="ECO:0007669"/>
    <property type="project" value="UniProtKB-UniRule"/>
</dbReference>
<comment type="subunit">
    <text evidence="2 8">Tetramer of two alpha and two beta chains.</text>
</comment>
<dbReference type="InterPro" id="IPR002028">
    <property type="entry name" value="Trp_synthase_suA"/>
</dbReference>
<evidence type="ECO:0000256" key="9">
    <source>
        <dbReference type="RuleBase" id="RU003662"/>
    </source>
</evidence>
<dbReference type="PROSITE" id="PS00167">
    <property type="entry name" value="TRP_SYNTHASE_ALPHA"/>
    <property type="match status" value="1"/>
</dbReference>
<proteinExistence type="inferred from homology"/>
<sequence>MVDFRTFYKEKANVAYMVMGYPNLSVSKEFLKKLDKSPIDILELGVAYSDPIADGQIIANAALEAIKEGADIYKVFELLKEVKTRKALVFMVYYNLIFSYGLKHFVKDAKKVGISALIVPELSFEESAELKKECDKEDLALITLISITTPKERIAKLVKNAKGFIYLLASVGITGGKSAQTELLEEKIKEIRSFTKLPIFVGFGIKNNHDVKNIRKISDGAVVGTSIVKLFESANVGEILKGVKEIFKN</sequence>
<keyword evidence="6 8" id="KW-0456">Lyase</keyword>
<evidence type="ECO:0000313" key="11">
    <source>
        <dbReference type="Proteomes" id="UP000192902"/>
    </source>
</evidence>
<dbReference type="CDD" id="cd04724">
    <property type="entry name" value="Tryptophan_synthase_alpha"/>
    <property type="match status" value="1"/>
</dbReference>
<feature type="active site" description="Proton acceptor" evidence="8">
    <location>
        <position position="43"/>
    </location>
</feature>
<evidence type="ECO:0000256" key="4">
    <source>
        <dbReference type="ARBA" id="ARBA00022822"/>
    </source>
</evidence>
<dbReference type="HAMAP" id="MF_00131">
    <property type="entry name" value="Trp_synth_alpha"/>
    <property type="match status" value="1"/>
</dbReference>
<protein>
    <recommendedName>
        <fullName evidence="8">Tryptophan synthase alpha chain</fullName>
        <ecNumber evidence="8">4.2.1.20</ecNumber>
    </recommendedName>
</protein>
<dbReference type="EC" id="4.2.1.20" evidence="8"/>
<dbReference type="InterPro" id="IPR013785">
    <property type="entry name" value="Aldolase_TIM"/>
</dbReference>
<dbReference type="STRING" id="1121267.CCUN_1631"/>
<dbReference type="UniPathway" id="UPA00035">
    <property type="reaction ID" value="UER00044"/>
</dbReference>
<evidence type="ECO:0000256" key="8">
    <source>
        <dbReference type="HAMAP-Rule" id="MF_00131"/>
    </source>
</evidence>
<evidence type="ECO:0000313" key="10">
    <source>
        <dbReference type="EMBL" id="ARJ57210.1"/>
    </source>
</evidence>
<dbReference type="Gene3D" id="3.20.20.70">
    <property type="entry name" value="Aldolase class I"/>
    <property type="match status" value="1"/>
</dbReference>
<dbReference type="Proteomes" id="UP000192902">
    <property type="component" value="Chromosome"/>
</dbReference>
<comment type="catalytic activity">
    <reaction evidence="7 8">
        <text>(1S,2R)-1-C-(indol-3-yl)glycerol 3-phosphate + L-serine = D-glyceraldehyde 3-phosphate + L-tryptophan + H2O</text>
        <dbReference type="Rhea" id="RHEA:10532"/>
        <dbReference type="ChEBI" id="CHEBI:15377"/>
        <dbReference type="ChEBI" id="CHEBI:33384"/>
        <dbReference type="ChEBI" id="CHEBI:57912"/>
        <dbReference type="ChEBI" id="CHEBI:58866"/>
        <dbReference type="ChEBI" id="CHEBI:59776"/>
        <dbReference type="EC" id="4.2.1.20"/>
    </reaction>
</comment>
<evidence type="ECO:0000256" key="7">
    <source>
        <dbReference type="ARBA" id="ARBA00049047"/>
    </source>
</evidence>
<gene>
    <name evidence="8 10" type="primary">trpA</name>
    <name evidence="10" type="ORF">CCUN_1631</name>
</gene>
<evidence type="ECO:0000256" key="5">
    <source>
        <dbReference type="ARBA" id="ARBA00023141"/>
    </source>
</evidence>
<dbReference type="AlphaFoldDB" id="A0A1W6BYU2"/>
<dbReference type="KEGG" id="ccun:CCUN_1631"/>